<protein>
    <submittedName>
        <fullName evidence="3">Uncharacterized protein</fullName>
    </submittedName>
</protein>
<evidence type="ECO:0000256" key="1">
    <source>
        <dbReference type="SAM" id="MobiDB-lite"/>
    </source>
</evidence>
<name>A0A1M5HYJ0_9BRAD</name>
<dbReference type="AlphaFoldDB" id="A0A1M5HYJ0"/>
<feature type="signal peptide" evidence="2">
    <location>
        <begin position="1"/>
        <end position="21"/>
    </location>
</feature>
<accession>A0A1M5HYJ0</accession>
<dbReference type="EMBL" id="LT670818">
    <property type="protein sequence ID" value="SHG20962.1"/>
    <property type="molecule type" value="Genomic_DNA"/>
</dbReference>
<feature type="region of interest" description="Disordered" evidence="1">
    <location>
        <begin position="46"/>
        <end position="65"/>
    </location>
</feature>
<organism evidence="3 4">
    <name type="scientific">Bradyrhizobium erythrophlei</name>
    <dbReference type="NCBI Taxonomy" id="1437360"/>
    <lineage>
        <taxon>Bacteria</taxon>
        <taxon>Pseudomonadati</taxon>
        <taxon>Pseudomonadota</taxon>
        <taxon>Alphaproteobacteria</taxon>
        <taxon>Hyphomicrobiales</taxon>
        <taxon>Nitrobacteraceae</taxon>
        <taxon>Bradyrhizobium</taxon>
    </lineage>
</organism>
<proteinExistence type="predicted"/>
<feature type="chain" id="PRO_5013268461" evidence="2">
    <location>
        <begin position="22"/>
        <end position="90"/>
    </location>
</feature>
<keyword evidence="2" id="KW-0732">Signal</keyword>
<dbReference type="OrthoDB" id="8241354at2"/>
<gene>
    <name evidence="3" type="ORF">SAMN05444169_1144</name>
</gene>
<evidence type="ECO:0000313" key="3">
    <source>
        <dbReference type="EMBL" id="SHG20962.1"/>
    </source>
</evidence>
<evidence type="ECO:0000313" key="4">
    <source>
        <dbReference type="Proteomes" id="UP000190675"/>
    </source>
</evidence>
<dbReference type="RefSeq" id="WP_079565114.1">
    <property type="nucleotide sequence ID" value="NZ_LT670818.1"/>
</dbReference>
<dbReference type="Proteomes" id="UP000190675">
    <property type="component" value="Chromosome I"/>
</dbReference>
<evidence type="ECO:0000256" key="2">
    <source>
        <dbReference type="SAM" id="SignalP"/>
    </source>
</evidence>
<sequence length="90" mass="9300">MRNLIKTAALLALLGSRIAMAQTMGKSLAGPAAPIVTLSLAQDPRSVGGAPIGHRQPHPADLPPEAAGHLEQLSAEDTAVDRKLNICRGC</sequence>
<reference evidence="3 4" key="1">
    <citation type="submission" date="2016-11" db="EMBL/GenBank/DDBJ databases">
        <authorList>
            <person name="Jaros S."/>
            <person name="Januszkiewicz K."/>
            <person name="Wedrychowicz H."/>
        </authorList>
    </citation>
    <scope>NUCLEOTIDE SEQUENCE [LARGE SCALE GENOMIC DNA]</scope>
    <source>
        <strain evidence="3 4">GAS242</strain>
    </source>
</reference>